<evidence type="ECO:0000313" key="2">
    <source>
        <dbReference type="Proteomes" id="UP000219167"/>
    </source>
</evidence>
<dbReference type="RefSeq" id="WP_097142696.1">
    <property type="nucleotide sequence ID" value="NZ_OBQD01000023.1"/>
</dbReference>
<keyword evidence="2" id="KW-1185">Reference proteome</keyword>
<dbReference type="Proteomes" id="UP000219167">
    <property type="component" value="Unassembled WGS sequence"/>
</dbReference>
<evidence type="ECO:0000313" key="1">
    <source>
        <dbReference type="EMBL" id="SOC46562.1"/>
    </source>
</evidence>
<gene>
    <name evidence="1" type="ORF">SAMN05892877_12330</name>
</gene>
<proteinExistence type="predicted"/>
<accession>A0A285UXJ9</accession>
<name>A0A285UXJ9_9HYPH</name>
<dbReference type="EMBL" id="OBQD01000023">
    <property type="protein sequence ID" value="SOC46562.1"/>
    <property type="molecule type" value="Genomic_DNA"/>
</dbReference>
<organism evidence="1 2">
    <name type="scientific">Rhizobium subbaraonis</name>
    <dbReference type="NCBI Taxonomy" id="908946"/>
    <lineage>
        <taxon>Bacteria</taxon>
        <taxon>Pseudomonadati</taxon>
        <taxon>Pseudomonadota</taxon>
        <taxon>Alphaproteobacteria</taxon>
        <taxon>Hyphomicrobiales</taxon>
        <taxon>Rhizobiaceae</taxon>
        <taxon>Rhizobium/Agrobacterium group</taxon>
        <taxon>Rhizobium</taxon>
    </lineage>
</organism>
<dbReference type="AlphaFoldDB" id="A0A285UXJ9"/>
<reference evidence="1 2" key="1">
    <citation type="submission" date="2017-08" db="EMBL/GenBank/DDBJ databases">
        <authorList>
            <person name="de Groot N.N."/>
        </authorList>
    </citation>
    <scope>NUCLEOTIDE SEQUENCE [LARGE SCALE GENOMIC DNA]</scope>
    <source>
        <strain evidence="1 2">JC85</strain>
    </source>
</reference>
<sequence>MSDFPCPPASARPDDLARLQELFETLCLKGHISRHSAVADEVARRIMLLYRAGVRDKAAYLAIIHTEHKGADHSMDICRRGSVLH</sequence>
<dbReference type="OrthoDB" id="8100807at2"/>
<protein>
    <submittedName>
        <fullName evidence="1">Uncharacterized protein</fullName>
    </submittedName>
</protein>